<gene>
    <name evidence="1" type="ORF">SAMN05444350_106130</name>
</gene>
<proteinExistence type="predicted"/>
<dbReference type="RefSeq" id="WP_025832422.1">
    <property type="nucleotide sequence ID" value="NZ_FQZN01000006.1"/>
</dbReference>
<reference evidence="2" key="1">
    <citation type="submission" date="2016-11" db="EMBL/GenBank/DDBJ databases">
        <authorList>
            <person name="Varghese N."/>
            <person name="Submissions S."/>
        </authorList>
    </citation>
    <scope>NUCLEOTIDE SEQUENCE [LARGE SCALE GENOMIC DNA]</scope>
    <source>
        <strain evidence="2">DSM 26884</strain>
    </source>
</reference>
<evidence type="ECO:0000313" key="2">
    <source>
        <dbReference type="Proteomes" id="UP000184192"/>
    </source>
</evidence>
<dbReference type="NCBIfam" id="TIGR04256">
    <property type="entry name" value="GxxExxY"/>
    <property type="match status" value="1"/>
</dbReference>
<dbReference type="GeneID" id="92711520"/>
<accession>A0A1M6DF23</accession>
<dbReference type="Proteomes" id="UP000184192">
    <property type="component" value="Unassembled WGS sequence"/>
</dbReference>
<dbReference type="EMBL" id="FQZN01000006">
    <property type="protein sequence ID" value="SHI71924.1"/>
    <property type="molecule type" value="Genomic_DNA"/>
</dbReference>
<name>A0A1M6DF23_9BACE</name>
<dbReference type="InterPro" id="IPR026350">
    <property type="entry name" value="GxxExxY"/>
</dbReference>
<dbReference type="Pfam" id="PF13366">
    <property type="entry name" value="PDDEXK_3"/>
    <property type="match status" value="1"/>
</dbReference>
<protein>
    <submittedName>
        <fullName evidence="1">GxxExxY protein</fullName>
    </submittedName>
</protein>
<organism evidence="1 2">
    <name type="scientific">Bacteroides stercorirosoris</name>
    <dbReference type="NCBI Taxonomy" id="871324"/>
    <lineage>
        <taxon>Bacteria</taxon>
        <taxon>Pseudomonadati</taxon>
        <taxon>Bacteroidota</taxon>
        <taxon>Bacteroidia</taxon>
        <taxon>Bacteroidales</taxon>
        <taxon>Bacteroidaceae</taxon>
        <taxon>Bacteroides</taxon>
    </lineage>
</organism>
<dbReference type="AlphaFoldDB" id="A0A1M6DF23"/>
<evidence type="ECO:0000313" key="1">
    <source>
        <dbReference type="EMBL" id="SHI71924.1"/>
    </source>
</evidence>
<sequence length="146" mass="16884">MSLTQADKTSAIINAFYDVYNELGYGFIENVYQNALYRELLRRDIPCVAHPKINVYYKNEIVGYYEADIIVYDSVILELKAVSRLSKEHELQLVNYLKATNIEIGLLLNFGPKPEISRKVFSNYYRECLQKENKESVSSVLSVSKK</sequence>
<keyword evidence="2" id="KW-1185">Reference proteome</keyword>